<dbReference type="SUPFAM" id="SSF50249">
    <property type="entry name" value="Nucleic acid-binding proteins"/>
    <property type="match status" value="1"/>
</dbReference>
<dbReference type="EMBL" id="ML213592">
    <property type="protein sequence ID" value="TFK42518.1"/>
    <property type="molecule type" value="Genomic_DNA"/>
</dbReference>
<dbReference type="Gene3D" id="1.10.10.10">
    <property type="entry name" value="Winged helix-like DNA-binding domain superfamily/Winged helix DNA-binding domain"/>
    <property type="match status" value="1"/>
</dbReference>
<feature type="region of interest" description="Disordered" evidence="4">
    <location>
        <begin position="242"/>
        <end position="270"/>
    </location>
</feature>
<organism evidence="5 6">
    <name type="scientific">Crucibulum laeve</name>
    <dbReference type="NCBI Taxonomy" id="68775"/>
    <lineage>
        <taxon>Eukaryota</taxon>
        <taxon>Fungi</taxon>
        <taxon>Dikarya</taxon>
        <taxon>Basidiomycota</taxon>
        <taxon>Agaricomycotina</taxon>
        <taxon>Agaricomycetes</taxon>
        <taxon>Agaricomycetidae</taxon>
        <taxon>Agaricales</taxon>
        <taxon>Agaricineae</taxon>
        <taxon>Nidulariaceae</taxon>
        <taxon>Crucibulum</taxon>
    </lineage>
</organism>
<dbReference type="GO" id="GO:0000724">
    <property type="term" value="P:double-strand break repair via homologous recombination"/>
    <property type="evidence" value="ECO:0007669"/>
    <property type="project" value="TreeGrafter"/>
</dbReference>
<reference evidence="5 6" key="1">
    <citation type="journal article" date="2019" name="Nat. Ecol. Evol.">
        <title>Megaphylogeny resolves global patterns of mushroom evolution.</title>
        <authorList>
            <person name="Varga T."/>
            <person name="Krizsan K."/>
            <person name="Foldi C."/>
            <person name="Dima B."/>
            <person name="Sanchez-Garcia M."/>
            <person name="Sanchez-Ramirez S."/>
            <person name="Szollosi G.J."/>
            <person name="Szarkandi J.G."/>
            <person name="Papp V."/>
            <person name="Albert L."/>
            <person name="Andreopoulos W."/>
            <person name="Angelini C."/>
            <person name="Antonin V."/>
            <person name="Barry K.W."/>
            <person name="Bougher N.L."/>
            <person name="Buchanan P."/>
            <person name="Buyck B."/>
            <person name="Bense V."/>
            <person name="Catcheside P."/>
            <person name="Chovatia M."/>
            <person name="Cooper J."/>
            <person name="Damon W."/>
            <person name="Desjardin D."/>
            <person name="Finy P."/>
            <person name="Geml J."/>
            <person name="Haridas S."/>
            <person name="Hughes K."/>
            <person name="Justo A."/>
            <person name="Karasinski D."/>
            <person name="Kautmanova I."/>
            <person name="Kiss B."/>
            <person name="Kocsube S."/>
            <person name="Kotiranta H."/>
            <person name="LaButti K.M."/>
            <person name="Lechner B.E."/>
            <person name="Liimatainen K."/>
            <person name="Lipzen A."/>
            <person name="Lukacs Z."/>
            <person name="Mihaltcheva S."/>
            <person name="Morgado L.N."/>
            <person name="Niskanen T."/>
            <person name="Noordeloos M.E."/>
            <person name="Ohm R.A."/>
            <person name="Ortiz-Santana B."/>
            <person name="Ovrebo C."/>
            <person name="Racz N."/>
            <person name="Riley R."/>
            <person name="Savchenko A."/>
            <person name="Shiryaev A."/>
            <person name="Soop K."/>
            <person name="Spirin V."/>
            <person name="Szebenyi C."/>
            <person name="Tomsovsky M."/>
            <person name="Tulloss R.E."/>
            <person name="Uehling J."/>
            <person name="Grigoriev I.V."/>
            <person name="Vagvolgyi C."/>
            <person name="Papp T."/>
            <person name="Martin F.M."/>
            <person name="Miettinen O."/>
            <person name="Hibbett D.S."/>
            <person name="Nagy L.G."/>
        </authorList>
    </citation>
    <scope>NUCLEOTIDE SEQUENCE [LARGE SCALE GENOMIC DNA]</scope>
    <source>
        <strain evidence="5 6">CBS 166.37</strain>
    </source>
</reference>
<evidence type="ECO:0000313" key="6">
    <source>
        <dbReference type="Proteomes" id="UP000308652"/>
    </source>
</evidence>
<dbReference type="AlphaFoldDB" id="A0A5C3MF88"/>
<dbReference type="InterPro" id="IPR036388">
    <property type="entry name" value="WH-like_DNA-bd_sf"/>
</dbReference>
<feature type="compositionally biased region" description="Polar residues" evidence="4">
    <location>
        <begin position="242"/>
        <end position="264"/>
    </location>
</feature>
<comment type="subcellular location">
    <subcellularLocation>
        <location evidence="1">Nucleus</location>
    </subcellularLocation>
</comment>
<dbReference type="GO" id="GO:0006289">
    <property type="term" value="P:nucleotide-excision repair"/>
    <property type="evidence" value="ECO:0007669"/>
    <property type="project" value="TreeGrafter"/>
</dbReference>
<evidence type="ECO:0000256" key="3">
    <source>
        <dbReference type="ARBA" id="ARBA00023242"/>
    </source>
</evidence>
<gene>
    <name evidence="5" type="ORF">BDQ12DRAFT_279103</name>
</gene>
<accession>A0A5C3MF88</accession>
<keyword evidence="6" id="KW-1185">Reference proteome</keyword>
<dbReference type="InterPro" id="IPR040260">
    <property type="entry name" value="RFA2-like"/>
</dbReference>
<protein>
    <submittedName>
        <fullName evidence="5">Uncharacterized protein</fullName>
    </submittedName>
</protein>
<keyword evidence="3" id="KW-0539">Nucleus</keyword>
<name>A0A5C3MF88_9AGAR</name>
<sequence length="391" mass="43384">MKALSASSASSTSTSGTIDTHETGIRHVTILQLLRSRQASPGSLFAIEGKEFVTFLLVANVAFVKNAGGVVNYELDDGTGRMKANRKLLDGELRDVDEKDYLENLEYVVVKGELKEYKGHKSIQILHMRTMMDSYEVYHHILYAIYNTLACERGPPPVDLPADVREEPPEEYDISITTSQGASQSPVQMSFGHNYCGDSSRNFGGTPTKVTQSQSTSLNSVHLPESAIQQAEDLSFSSPLTNMQHESVHSASKSPVPSTPQNISIKHRPTRDLREISQYRLAEAGPSHTSTSHHSQRRKIRYDPLSDLSALERDILLCIKRAAEDYQAIESVSSGGTSRRWIGVSFGMIVKEMALRRADLNQTEFGEAMLHLLDEAHICTTIDEEHFVCIS</sequence>
<dbReference type="GO" id="GO:0000781">
    <property type="term" value="C:chromosome, telomeric region"/>
    <property type="evidence" value="ECO:0007669"/>
    <property type="project" value="TreeGrafter"/>
</dbReference>
<dbReference type="GO" id="GO:0035861">
    <property type="term" value="C:site of double-strand break"/>
    <property type="evidence" value="ECO:0007669"/>
    <property type="project" value="TreeGrafter"/>
</dbReference>
<dbReference type="InterPro" id="IPR012340">
    <property type="entry name" value="NA-bd_OB-fold"/>
</dbReference>
<dbReference type="GO" id="GO:0003697">
    <property type="term" value="F:single-stranded DNA binding"/>
    <property type="evidence" value="ECO:0007669"/>
    <property type="project" value="TreeGrafter"/>
</dbReference>
<dbReference type="STRING" id="68775.A0A5C3MF88"/>
<evidence type="ECO:0000313" key="5">
    <source>
        <dbReference type="EMBL" id="TFK42518.1"/>
    </source>
</evidence>
<dbReference type="GO" id="GO:0005662">
    <property type="term" value="C:DNA replication factor A complex"/>
    <property type="evidence" value="ECO:0007669"/>
    <property type="project" value="TreeGrafter"/>
</dbReference>
<keyword evidence="2" id="KW-0238">DNA-binding</keyword>
<evidence type="ECO:0000256" key="4">
    <source>
        <dbReference type="SAM" id="MobiDB-lite"/>
    </source>
</evidence>
<evidence type="ECO:0000256" key="1">
    <source>
        <dbReference type="ARBA" id="ARBA00004123"/>
    </source>
</evidence>
<dbReference type="PANTHER" id="PTHR13989:SF16">
    <property type="entry name" value="REPLICATION PROTEIN A2"/>
    <property type="match status" value="1"/>
</dbReference>
<evidence type="ECO:0000256" key="2">
    <source>
        <dbReference type="ARBA" id="ARBA00023125"/>
    </source>
</evidence>
<dbReference type="GO" id="GO:0006260">
    <property type="term" value="P:DNA replication"/>
    <property type="evidence" value="ECO:0007669"/>
    <property type="project" value="TreeGrafter"/>
</dbReference>
<dbReference type="PANTHER" id="PTHR13989">
    <property type="entry name" value="REPLICATION PROTEIN A-RELATED"/>
    <property type="match status" value="1"/>
</dbReference>
<proteinExistence type="predicted"/>
<dbReference type="Proteomes" id="UP000308652">
    <property type="component" value="Unassembled WGS sequence"/>
</dbReference>
<dbReference type="OrthoDB" id="25571at2759"/>
<dbReference type="Gene3D" id="2.40.50.140">
    <property type="entry name" value="Nucleic acid-binding proteins"/>
    <property type="match status" value="1"/>
</dbReference>